<sequence length="209" mass="23687">PTGALELAKLKNQAKLDKQKIDHLEYRIKYLEESNRELRSDKEFLVTQIKGAMDGHQSMAMPVIDISPKAPQRSSVTSSSSKSPTPLSSSTNLSSMCTLTNVNGVVARYQKALKTFTKYGSMKRAFWKINVDRNTIARTAVIAELAITFPDVFKELIAVKVEQEKICELADRCRKAITNEMAETITSKKRSGKLLPIMHKYTYYFFIFH</sequence>
<feature type="region of interest" description="Disordered" evidence="2">
    <location>
        <begin position="70"/>
        <end position="92"/>
    </location>
</feature>
<dbReference type="AlphaFoldDB" id="A0A096LTA3"/>
<dbReference type="Proteomes" id="UP000028760">
    <property type="component" value="Unassembled WGS sequence"/>
</dbReference>
<dbReference type="STRING" id="48698.ENSPFOP00000022394"/>
<evidence type="ECO:0000313" key="3">
    <source>
        <dbReference type="Ensembl" id="ENSPFOP00000022394.1"/>
    </source>
</evidence>
<reference evidence="4" key="1">
    <citation type="submission" date="2013-10" db="EMBL/GenBank/DDBJ databases">
        <authorList>
            <person name="Schartl M."/>
            <person name="Warren W."/>
        </authorList>
    </citation>
    <scope>NUCLEOTIDE SEQUENCE [LARGE SCALE GENOMIC DNA]</scope>
    <source>
        <strain evidence="4">female</strain>
    </source>
</reference>
<dbReference type="GO" id="GO:0005654">
    <property type="term" value="C:nucleoplasm"/>
    <property type="evidence" value="ECO:0007669"/>
    <property type="project" value="TreeGrafter"/>
</dbReference>
<reference evidence="3" key="2">
    <citation type="submission" date="2025-08" db="UniProtKB">
        <authorList>
            <consortium name="Ensembl"/>
        </authorList>
    </citation>
    <scope>IDENTIFICATION</scope>
</reference>
<evidence type="ECO:0000256" key="2">
    <source>
        <dbReference type="SAM" id="MobiDB-lite"/>
    </source>
</evidence>
<dbReference type="InterPro" id="IPR031591">
    <property type="entry name" value="CCDC106"/>
</dbReference>
<dbReference type="PANTHER" id="PTHR16477">
    <property type="entry name" value="COILED-COIL DOMAIN-CONTAINING PROTEIN 106"/>
    <property type="match status" value="1"/>
</dbReference>
<evidence type="ECO:0000313" key="4">
    <source>
        <dbReference type="Proteomes" id="UP000028760"/>
    </source>
</evidence>
<dbReference type="Pfam" id="PF15794">
    <property type="entry name" value="CCDC106"/>
    <property type="match status" value="1"/>
</dbReference>
<reference evidence="3" key="3">
    <citation type="submission" date="2025-09" db="UniProtKB">
        <authorList>
            <consortium name="Ensembl"/>
        </authorList>
    </citation>
    <scope>IDENTIFICATION</scope>
</reference>
<evidence type="ECO:0000256" key="1">
    <source>
        <dbReference type="SAM" id="Coils"/>
    </source>
</evidence>
<feature type="compositionally biased region" description="Low complexity" evidence="2">
    <location>
        <begin position="74"/>
        <end position="92"/>
    </location>
</feature>
<dbReference type="EMBL" id="AYCK01025526">
    <property type="status" value="NOT_ANNOTATED_CDS"/>
    <property type="molecule type" value="Genomic_DNA"/>
</dbReference>
<organism evidence="3 4">
    <name type="scientific">Poecilia formosa</name>
    <name type="common">Amazon molly</name>
    <name type="synonym">Limia formosa</name>
    <dbReference type="NCBI Taxonomy" id="48698"/>
    <lineage>
        <taxon>Eukaryota</taxon>
        <taxon>Metazoa</taxon>
        <taxon>Chordata</taxon>
        <taxon>Craniata</taxon>
        <taxon>Vertebrata</taxon>
        <taxon>Euteleostomi</taxon>
        <taxon>Actinopterygii</taxon>
        <taxon>Neopterygii</taxon>
        <taxon>Teleostei</taxon>
        <taxon>Neoteleostei</taxon>
        <taxon>Acanthomorphata</taxon>
        <taxon>Ovalentaria</taxon>
        <taxon>Atherinomorphae</taxon>
        <taxon>Cyprinodontiformes</taxon>
        <taxon>Poeciliidae</taxon>
        <taxon>Poeciliinae</taxon>
        <taxon>Poecilia</taxon>
    </lineage>
</organism>
<keyword evidence="1" id="KW-0175">Coiled coil</keyword>
<dbReference type="GeneTree" id="ENSGT00390000013183"/>
<keyword evidence="4" id="KW-1185">Reference proteome</keyword>
<dbReference type="eggNOG" id="ENOG502SV5G">
    <property type="taxonomic scope" value="Eukaryota"/>
</dbReference>
<protein>
    <submittedName>
        <fullName evidence="3">Uncharacterized protein</fullName>
    </submittedName>
</protein>
<proteinExistence type="predicted"/>
<feature type="coiled-coil region" evidence="1">
    <location>
        <begin position="7"/>
        <end position="41"/>
    </location>
</feature>
<dbReference type="OMA" id="CINDEKL"/>
<accession>A0A096LTA3</accession>
<dbReference type="Ensembl" id="ENSPFOT00000023884.1">
    <property type="protein sequence ID" value="ENSPFOP00000022394.1"/>
    <property type="gene ID" value="ENSPFOG00000022352.1"/>
</dbReference>
<name>A0A096LTA3_POEFO</name>
<dbReference type="PANTHER" id="PTHR16477:SF5">
    <property type="entry name" value="COILED-COIL DOMAIN-CONTAINING PROTEIN 106-RELATED"/>
    <property type="match status" value="1"/>
</dbReference>